<feature type="transmembrane region" description="Helical" evidence="1">
    <location>
        <begin position="109"/>
        <end position="128"/>
    </location>
</feature>
<evidence type="ECO:0000256" key="1">
    <source>
        <dbReference type="SAM" id="Phobius"/>
    </source>
</evidence>
<dbReference type="OrthoDB" id="434972at2759"/>
<keyword evidence="1" id="KW-1133">Transmembrane helix</keyword>
<reference evidence="2" key="1">
    <citation type="submission" date="2020-11" db="EMBL/GenBank/DDBJ databases">
        <title>Adaptations for nitrogen fixation in a non-lichenized fungal sporocarp promotes dispersal by wood-feeding termites.</title>
        <authorList>
            <consortium name="DOE Joint Genome Institute"/>
            <person name="Koch R.A."/>
            <person name="Yoon G."/>
            <person name="Arayal U."/>
            <person name="Lail K."/>
            <person name="Amirebrahimi M."/>
            <person name="Labutti K."/>
            <person name="Lipzen A."/>
            <person name="Riley R."/>
            <person name="Barry K."/>
            <person name="Henrissat B."/>
            <person name="Grigoriev I.V."/>
            <person name="Herr J.R."/>
            <person name="Aime M.C."/>
        </authorList>
    </citation>
    <scope>NUCLEOTIDE SEQUENCE</scope>
    <source>
        <strain evidence="2">MCA 3950</strain>
    </source>
</reference>
<evidence type="ECO:0000313" key="2">
    <source>
        <dbReference type="EMBL" id="KAG7439183.1"/>
    </source>
</evidence>
<gene>
    <name evidence="2" type="ORF">BT62DRAFT_1081756</name>
</gene>
<dbReference type="EMBL" id="MU250610">
    <property type="protein sequence ID" value="KAG7439183.1"/>
    <property type="molecule type" value="Genomic_DNA"/>
</dbReference>
<keyword evidence="3" id="KW-1185">Reference proteome</keyword>
<dbReference type="AlphaFoldDB" id="A0A9P7VE15"/>
<feature type="transmembrane region" description="Helical" evidence="1">
    <location>
        <begin position="82"/>
        <end position="103"/>
    </location>
</feature>
<proteinExistence type="predicted"/>
<keyword evidence="1" id="KW-0812">Transmembrane</keyword>
<sequence length="206" mass="22739">MLAIGIFMNNEVGLDGHWFTRNIATALGYYAFQSGAYTHEVLGDLITKALLRGALIVLTTIHAQDFQDVPGDRIQGRKTLPIVAPVGSRISMILFLLTWSMWLGALSTALSHIFLLSAAVIVGSRFLLFRSVPSDRLSYILYNHKFNYSIVLDSETEFINWGRGPDAMAFDGGMVSSVSAADSLLTNRHTLNIIANLLGFRFDPKN</sequence>
<dbReference type="Proteomes" id="UP000812287">
    <property type="component" value="Unassembled WGS sequence"/>
</dbReference>
<dbReference type="RefSeq" id="XP_043032687.1">
    <property type="nucleotide sequence ID" value="XM_043179706.1"/>
</dbReference>
<protein>
    <submittedName>
        <fullName evidence="2">Uncharacterized protein</fullName>
    </submittedName>
</protein>
<dbReference type="GeneID" id="66102000"/>
<name>A0A9P7VE15_9AGAR</name>
<evidence type="ECO:0000313" key="3">
    <source>
        <dbReference type="Proteomes" id="UP000812287"/>
    </source>
</evidence>
<keyword evidence="1" id="KW-0472">Membrane</keyword>
<accession>A0A9P7VE15</accession>
<organism evidence="2 3">
    <name type="scientific">Guyanagaster necrorhizus</name>
    <dbReference type="NCBI Taxonomy" id="856835"/>
    <lineage>
        <taxon>Eukaryota</taxon>
        <taxon>Fungi</taxon>
        <taxon>Dikarya</taxon>
        <taxon>Basidiomycota</taxon>
        <taxon>Agaricomycotina</taxon>
        <taxon>Agaricomycetes</taxon>
        <taxon>Agaricomycetidae</taxon>
        <taxon>Agaricales</taxon>
        <taxon>Marasmiineae</taxon>
        <taxon>Physalacriaceae</taxon>
        <taxon>Guyanagaster</taxon>
    </lineage>
</organism>
<comment type="caution">
    <text evidence="2">The sequence shown here is derived from an EMBL/GenBank/DDBJ whole genome shotgun (WGS) entry which is preliminary data.</text>
</comment>